<feature type="region of interest" description="Disordered" evidence="1">
    <location>
        <begin position="1"/>
        <end position="23"/>
    </location>
</feature>
<proteinExistence type="predicted"/>
<feature type="chain" id="PRO_5005850173" description="Chaplin domain-containing protein" evidence="2">
    <location>
        <begin position="46"/>
        <end position="82"/>
    </location>
</feature>
<evidence type="ECO:0000313" key="3">
    <source>
        <dbReference type="EMBL" id="KPC66212.1"/>
    </source>
</evidence>
<accession>A0A0N0H3F5</accession>
<keyword evidence="4" id="KW-1185">Reference proteome</keyword>
<organism evidence="3 4">
    <name type="scientific">Streptomyces chattanoogensis</name>
    <dbReference type="NCBI Taxonomy" id="66876"/>
    <lineage>
        <taxon>Bacteria</taxon>
        <taxon>Bacillati</taxon>
        <taxon>Actinomycetota</taxon>
        <taxon>Actinomycetes</taxon>
        <taxon>Kitasatosporales</taxon>
        <taxon>Streptomycetaceae</taxon>
        <taxon>Streptomyces</taxon>
    </lineage>
</organism>
<feature type="region of interest" description="Disordered" evidence="1">
    <location>
        <begin position="46"/>
        <end position="68"/>
    </location>
</feature>
<evidence type="ECO:0000313" key="4">
    <source>
        <dbReference type="Proteomes" id="UP000037982"/>
    </source>
</evidence>
<dbReference type="Proteomes" id="UP000037982">
    <property type="component" value="Unassembled WGS sequence"/>
</dbReference>
<evidence type="ECO:0008006" key="5">
    <source>
        <dbReference type="Google" id="ProtNLM"/>
    </source>
</evidence>
<keyword evidence="2" id="KW-0732">Signal</keyword>
<name>A0A0N0H3F5_9ACTN</name>
<dbReference type="EMBL" id="LGKG01000013">
    <property type="protein sequence ID" value="KPC66212.1"/>
    <property type="molecule type" value="Genomic_DNA"/>
</dbReference>
<gene>
    <name evidence="3" type="ORF">ADL29_04465</name>
</gene>
<sequence>MGHPGMHGDSMNTTTQHKRQKKSVSRILAVSAALGFALAAGTATAASAAAEPPTTPHYAKTAGYGGGGGGDDCSAVINIICL</sequence>
<dbReference type="AlphaFoldDB" id="A0A0N0H3F5"/>
<dbReference type="PATRIC" id="fig|66876.3.peg.986"/>
<evidence type="ECO:0000256" key="2">
    <source>
        <dbReference type="SAM" id="SignalP"/>
    </source>
</evidence>
<feature type="signal peptide" evidence="2">
    <location>
        <begin position="1"/>
        <end position="45"/>
    </location>
</feature>
<evidence type="ECO:0000256" key="1">
    <source>
        <dbReference type="SAM" id="MobiDB-lite"/>
    </source>
</evidence>
<comment type="caution">
    <text evidence="3">The sequence shown here is derived from an EMBL/GenBank/DDBJ whole genome shotgun (WGS) entry which is preliminary data.</text>
</comment>
<protein>
    <recommendedName>
        <fullName evidence="5">Chaplin domain-containing protein</fullName>
    </recommendedName>
</protein>
<reference evidence="4" key="1">
    <citation type="submission" date="2015-07" db="EMBL/GenBank/DDBJ databases">
        <authorList>
            <person name="Ju K.-S."/>
            <person name="Doroghazi J.R."/>
            <person name="Metcalf W.W."/>
        </authorList>
    </citation>
    <scope>NUCLEOTIDE SEQUENCE [LARGE SCALE GENOMIC DNA]</scope>
    <source>
        <strain evidence="4">NRRL ISP-5002</strain>
    </source>
</reference>